<reference evidence="2" key="1">
    <citation type="submission" date="2019-03" db="EMBL/GenBank/DDBJ databases">
        <title>WGS assembly of Setaria viridis.</title>
        <authorList>
            <person name="Huang P."/>
            <person name="Jenkins J."/>
            <person name="Grimwood J."/>
            <person name="Barry K."/>
            <person name="Healey A."/>
            <person name="Mamidi S."/>
            <person name="Sreedasyam A."/>
            <person name="Shu S."/>
            <person name="Feldman M."/>
            <person name="Wu J."/>
            <person name="Yu Y."/>
            <person name="Chen C."/>
            <person name="Johnson J."/>
            <person name="Rokhsar D."/>
            <person name="Baxter I."/>
            <person name="Schmutz J."/>
            <person name="Brutnell T."/>
            <person name="Kellogg E."/>
        </authorList>
    </citation>
    <scope>NUCLEOTIDE SEQUENCE [LARGE SCALE GENOMIC DNA]</scope>
</reference>
<organism evidence="2 3">
    <name type="scientific">Setaria viridis</name>
    <name type="common">Green bristlegrass</name>
    <name type="synonym">Setaria italica subsp. viridis</name>
    <dbReference type="NCBI Taxonomy" id="4556"/>
    <lineage>
        <taxon>Eukaryota</taxon>
        <taxon>Viridiplantae</taxon>
        <taxon>Streptophyta</taxon>
        <taxon>Embryophyta</taxon>
        <taxon>Tracheophyta</taxon>
        <taxon>Spermatophyta</taxon>
        <taxon>Magnoliopsida</taxon>
        <taxon>Liliopsida</taxon>
        <taxon>Poales</taxon>
        <taxon>Poaceae</taxon>
        <taxon>PACMAD clade</taxon>
        <taxon>Panicoideae</taxon>
        <taxon>Panicodae</taxon>
        <taxon>Paniceae</taxon>
        <taxon>Cenchrinae</taxon>
        <taxon>Setaria</taxon>
    </lineage>
</organism>
<dbReference type="Proteomes" id="UP000298652">
    <property type="component" value="Chromosome 3"/>
</dbReference>
<name>A0A4U6VD49_SETVI</name>
<gene>
    <name evidence="2" type="ORF">SEVIR_3G244100v2</name>
</gene>
<dbReference type="Gramene" id="TKW27228">
    <property type="protein sequence ID" value="TKW27228"/>
    <property type="gene ID" value="SEVIR_3G244100v2"/>
</dbReference>
<keyword evidence="3" id="KW-1185">Reference proteome</keyword>
<protein>
    <submittedName>
        <fullName evidence="2">Uncharacterized protein</fullName>
    </submittedName>
</protein>
<dbReference type="AlphaFoldDB" id="A0A4U6VD49"/>
<dbReference type="EMBL" id="CM016554">
    <property type="protein sequence ID" value="TKW27228.1"/>
    <property type="molecule type" value="Genomic_DNA"/>
</dbReference>
<sequence>MKRRIQPLHQRCPWGYEYSGVNDLSRLSPKELSTEEIMARLRRMFKNVGEIPTIVQEFYAANPLKLDVSLVQASLQPEEHPTTTSNPSAVSLVEALMQDVILSLTDVVVPAPEQQISEEVAVTTSGTVATLVAPEPEAEIETVTVLGIMAADASTELGSSTSLAMVPLSTTDFEAHVDPLAAREISLEDIQLIDDPLLNMDMVAGMMEMHRRIAYAEDVIKCSHRKSQMLQGYGDSVLHAEALEKELAKEREYSSRLLMKYDGAAAEYRSRIQQLEEEKDRLKGRNKSLN</sequence>
<keyword evidence="1" id="KW-0175">Coiled coil</keyword>
<accession>A0A4U6VD49</accession>
<feature type="coiled-coil region" evidence="1">
    <location>
        <begin position="258"/>
        <end position="285"/>
    </location>
</feature>
<evidence type="ECO:0000256" key="1">
    <source>
        <dbReference type="SAM" id="Coils"/>
    </source>
</evidence>
<evidence type="ECO:0000313" key="2">
    <source>
        <dbReference type="EMBL" id="TKW27228.1"/>
    </source>
</evidence>
<proteinExistence type="predicted"/>
<evidence type="ECO:0000313" key="3">
    <source>
        <dbReference type="Proteomes" id="UP000298652"/>
    </source>
</evidence>